<evidence type="ECO:0000313" key="11">
    <source>
        <dbReference type="Proteomes" id="UP000824178"/>
    </source>
</evidence>
<dbReference type="Gene3D" id="3.40.50.2300">
    <property type="match status" value="1"/>
</dbReference>
<dbReference type="EMBL" id="JAHLFH010000005">
    <property type="protein sequence ID" value="MBU3818794.1"/>
    <property type="molecule type" value="Genomic_DNA"/>
</dbReference>
<feature type="domain" description="HTH araC/xylS-type" evidence="8">
    <location>
        <begin position="153"/>
        <end position="252"/>
    </location>
</feature>
<dbReference type="SUPFAM" id="SSF52172">
    <property type="entry name" value="CheY-like"/>
    <property type="match status" value="1"/>
</dbReference>
<dbReference type="PROSITE" id="PS50110">
    <property type="entry name" value="RESPONSE_REGULATORY"/>
    <property type="match status" value="1"/>
</dbReference>
<evidence type="ECO:0000256" key="4">
    <source>
        <dbReference type="ARBA" id="ARBA00023163"/>
    </source>
</evidence>
<protein>
    <recommendedName>
        <fullName evidence="1">Stage 0 sporulation protein A homolog</fullName>
    </recommendedName>
</protein>
<dbReference type="SMART" id="SM00448">
    <property type="entry name" value="REC"/>
    <property type="match status" value="1"/>
</dbReference>
<organism evidence="10 11">
    <name type="scientific">Candidatus Faecalibacterium intestinavium</name>
    <dbReference type="NCBI Taxonomy" id="2838580"/>
    <lineage>
        <taxon>Bacteria</taxon>
        <taxon>Bacillati</taxon>
        <taxon>Bacillota</taxon>
        <taxon>Clostridia</taxon>
        <taxon>Eubacteriales</taxon>
        <taxon>Oscillospiraceae</taxon>
        <taxon>Faecalibacterium</taxon>
    </lineage>
</organism>
<evidence type="ECO:0000256" key="3">
    <source>
        <dbReference type="ARBA" id="ARBA00023125"/>
    </source>
</evidence>
<reference evidence="10" key="1">
    <citation type="journal article" date="2021" name="PeerJ">
        <title>Extensive microbial diversity within the chicken gut microbiome revealed by metagenomics and culture.</title>
        <authorList>
            <person name="Gilroy R."/>
            <person name="Ravi A."/>
            <person name="Getino M."/>
            <person name="Pursley I."/>
            <person name="Horton D.L."/>
            <person name="Alikhan N.F."/>
            <person name="Baker D."/>
            <person name="Gharbi K."/>
            <person name="Hall N."/>
            <person name="Watson M."/>
            <person name="Adriaenssens E.M."/>
            <person name="Foster-Nyarko E."/>
            <person name="Jarju S."/>
            <person name="Secka A."/>
            <person name="Antonio M."/>
            <person name="Oren A."/>
            <person name="Chaudhuri R.R."/>
            <person name="La Ragione R."/>
            <person name="Hildebrand F."/>
            <person name="Pallen M.J."/>
        </authorList>
    </citation>
    <scope>NUCLEOTIDE SEQUENCE</scope>
    <source>
        <strain evidence="10">742</strain>
    </source>
</reference>
<dbReference type="InterPro" id="IPR018060">
    <property type="entry name" value="HTH_AraC"/>
</dbReference>
<dbReference type="InterPro" id="IPR009057">
    <property type="entry name" value="Homeodomain-like_sf"/>
</dbReference>
<evidence type="ECO:0000259" key="9">
    <source>
        <dbReference type="PROSITE" id="PS50110"/>
    </source>
</evidence>
<feature type="compositionally biased region" description="Basic and acidic residues" evidence="7">
    <location>
        <begin position="258"/>
        <end position="267"/>
    </location>
</feature>
<dbReference type="GO" id="GO:0003700">
    <property type="term" value="F:DNA-binding transcription factor activity"/>
    <property type="evidence" value="ECO:0007669"/>
    <property type="project" value="InterPro"/>
</dbReference>
<name>A0A9E2KJ69_9FIRM</name>
<gene>
    <name evidence="10" type="ORF">H9864_00180</name>
</gene>
<evidence type="ECO:0000259" key="8">
    <source>
        <dbReference type="PROSITE" id="PS01124"/>
    </source>
</evidence>
<dbReference type="PANTHER" id="PTHR43280:SF28">
    <property type="entry name" value="HTH-TYPE TRANSCRIPTIONAL ACTIVATOR RHAS"/>
    <property type="match status" value="1"/>
</dbReference>
<dbReference type="SMART" id="SM00342">
    <property type="entry name" value="HTH_ARAC"/>
    <property type="match status" value="1"/>
</dbReference>
<dbReference type="AlphaFoldDB" id="A0A9E2KJ69"/>
<dbReference type="InterPro" id="IPR011006">
    <property type="entry name" value="CheY-like_superfamily"/>
</dbReference>
<evidence type="ECO:0000256" key="6">
    <source>
        <dbReference type="PROSITE-ProRule" id="PRU00169"/>
    </source>
</evidence>
<keyword evidence="2" id="KW-0805">Transcription regulation</keyword>
<dbReference type="Gene3D" id="1.10.10.60">
    <property type="entry name" value="Homeodomain-like"/>
    <property type="match status" value="2"/>
</dbReference>
<keyword evidence="4" id="KW-0804">Transcription</keyword>
<evidence type="ECO:0000256" key="5">
    <source>
        <dbReference type="ARBA" id="ARBA00024867"/>
    </source>
</evidence>
<dbReference type="GO" id="GO:0000160">
    <property type="term" value="P:phosphorelay signal transduction system"/>
    <property type="evidence" value="ECO:0007669"/>
    <property type="project" value="InterPro"/>
</dbReference>
<reference evidence="10" key="2">
    <citation type="submission" date="2021-04" db="EMBL/GenBank/DDBJ databases">
        <authorList>
            <person name="Gilroy R."/>
        </authorList>
    </citation>
    <scope>NUCLEOTIDE SEQUENCE</scope>
    <source>
        <strain evidence="10">742</strain>
    </source>
</reference>
<sequence length="267" mass="29420">MIKLLVADDEAIERKMLVSILEKEFSTEAMVRVAENGRQAVEIAAIWNPDVVLIDIEMPGINGIDAARRILDQQAGTKIIFVTAYGVFIYAQEAVKLGACDYILKPAQPEEVVRSVRRAAGQAESHRQLQALAPEAGRLDPGASGDKTAALMARVRKYLQHNYMLCDISLDSISAILNINASYFSSLFKRSMGINFVDYLTELRMNAARELLLDPLRSTAEVAGLVGYENANYFTRAFKKKTGMTPTEFRRSAAQSARDGRGGEGQP</sequence>
<evidence type="ECO:0000256" key="7">
    <source>
        <dbReference type="SAM" id="MobiDB-lite"/>
    </source>
</evidence>
<proteinExistence type="predicted"/>
<dbReference type="GO" id="GO:0043565">
    <property type="term" value="F:sequence-specific DNA binding"/>
    <property type="evidence" value="ECO:0007669"/>
    <property type="project" value="InterPro"/>
</dbReference>
<dbReference type="CDD" id="cd17536">
    <property type="entry name" value="REC_YesN-like"/>
    <property type="match status" value="1"/>
</dbReference>
<accession>A0A9E2KJ69</accession>
<comment type="function">
    <text evidence="5">May play the central regulatory role in sporulation. It may be an element of the effector pathway responsible for the activation of sporulation genes in response to nutritional stress. Spo0A may act in concert with spo0H (a sigma factor) to control the expression of some genes that are critical to the sporulation process.</text>
</comment>
<dbReference type="Proteomes" id="UP000824178">
    <property type="component" value="Unassembled WGS sequence"/>
</dbReference>
<dbReference type="InterPro" id="IPR020449">
    <property type="entry name" value="Tscrpt_reg_AraC-type_HTH"/>
</dbReference>
<dbReference type="SUPFAM" id="SSF46689">
    <property type="entry name" value="Homeodomain-like"/>
    <property type="match status" value="2"/>
</dbReference>
<dbReference type="PANTHER" id="PTHR43280">
    <property type="entry name" value="ARAC-FAMILY TRANSCRIPTIONAL REGULATOR"/>
    <property type="match status" value="1"/>
</dbReference>
<evidence type="ECO:0000313" key="10">
    <source>
        <dbReference type="EMBL" id="MBU3818794.1"/>
    </source>
</evidence>
<feature type="domain" description="Response regulatory" evidence="9">
    <location>
        <begin position="3"/>
        <end position="120"/>
    </location>
</feature>
<feature type="modified residue" description="4-aspartylphosphate" evidence="6">
    <location>
        <position position="55"/>
    </location>
</feature>
<comment type="caution">
    <text evidence="10">The sequence shown here is derived from an EMBL/GenBank/DDBJ whole genome shotgun (WGS) entry which is preliminary data.</text>
</comment>
<evidence type="ECO:0000256" key="1">
    <source>
        <dbReference type="ARBA" id="ARBA00018672"/>
    </source>
</evidence>
<dbReference type="PRINTS" id="PR00032">
    <property type="entry name" value="HTHARAC"/>
</dbReference>
<dbReference type="PROSITE" id="PS01124">
    <property type="entry name" value="HTH_ARAC_FAMILY_2"/>
    <property type="match status" value="1"/>
</dbReference>
<feature type="region of interest" description="Disordered" evidence="7">
    <location>
        <begin position="245"/>
        <end position="267"/>
    </location>
</feature>
<keyword evidence="6" id="KW-0597">Phosphoprotein</keyword>
<dbReference type="Pfam" id="PF00072">
    <property type="entry name" value="Response_reg"/>
    <property type="match status" value="1"/>
</dbReference>
<dbReference type="InterPro" id="IPR001789">
    <property type="entry name" value="Sig_transdc_resp-reg_receiver"/>
</dbReference>
<evidence type="ECO:0000256" key="2">
    <source>
        <dbReference type="ARBA" id="ARBA00023015"/>
    </source>
</evidence>
<keyword evidence="3" id="KW-0238">DNA-binding</keyword>
<dbReference type="Pfam" id="PF12833">
    <property type="entry name" value="HTH_18"/>
    <property type="match status" value="1"/>
</dbReference>